<keyword evidence="1" id="KW-0732">Signal</keyword>
<accession>A0A8T1WP65</accession>
<dbReference type="InterPro" id="IPR013078">
    <property type="entry name" value="His_Pase_superF_clade-1"/>
</dbReference>
<dbReference type="Pfam" id="PF00300">
    <property type="entry name" value="His_Phos_1"/>
    <property type="match status" value="1"/>
</dbReference>
<evidence type="ECO:0000256" key="1">
    <source>
        <dbReference type="SAM" id="SignalP"/>
    </source>
</evidence>
<dbReference type="EMBL" id="JAGDFL010000192">
    <property type="protein sequence ID" value="KAG7395707.1"/>
    <property type="molecule type" value="Genomic_DNA"/>
</dbReference>
<name>A0A8T1WP65_9STRA</name>
<organism evidence="2 3">
    <name type="scientific">Phytophthora boehmeriae</name>
    <dbReference type="NCBI Taxonomy" id="109152"/>
    <lineage>
        <taxon>Eukaryota</taxon>
        <taxon>Sar</taxon>
        <taxon>Stramenopiles</taxon>
        <taxon>Oomycota</taxon>
        <taxon>Peronosporomycetes</taxon>
        <taxon>Peronosporales</taxon>
        <taxon>Peronosporaceae</taxon>
        <taxon>Phytophthora</taxon>
    </lineage>
</organism>
<evidence type="ECO:0008006" key="4">
    <source>
        <dbReference type="Google" id="ProtNLM"/>
    </source>
</evidence>
<dbReference type="AlphaFoldDB" id="A0A8T1WP65"/>
<protein>
    <recommendedName>
        <fullName evidence="4">Phosphoglycerate mutase</fullName>
    </recommendedName>
</protein>
<dbReference type="GO" id="GO:0016791">
    <property type="term" value="F:phosphatase activity"/>
    <property type="evidence" value="ECO:0007669"/>
    <property type="project" value="TreeGrafter"/>
</dbReference>
<dbReference type="GO" id="GO:0005737">
    <property type="term" value="C:cytoplasm"/>
    <property type="evidence" value="ECO:0007669"/>
    <property type="project" value="TreeGrafter"/>
</dbReference>
<dbReference type="PANTHER" id="PTHR48100:SF1">
    <property type="entry name" value="HISTIDINE PHOSPHATASE FAMILY PROTEIN-RELATED"/>
    <property type="match status" value="1"/>
</dbReference>
<feature type="chain" id="PRO_5035738788" description="Phosphoglycerate mutase" evidence="1">
    <location>
        <begin position="26"/>
        <end position="300"/>
    </location>
</feature>
<gene>
    <name evidence="2" type="ORF">PHYBOEH_003312</name>
</gene>
<feature type="signal peptide" evidence="1">
    <location>
        <begin position="1"/>
        <end position="25"/>
    </location>
</feature>
<keyword evidence="3" id="KW-1185">Reference proteome</keyword>
<dbReference type="CDD" id="cd07040">
    <property type="entry name" value="HP"/>
    <property type="match status" value="1"/>
</dbReference>
<dbReference type="Proteomes" id="UP000693981">
    <property type="component" value="Unassembled WGS sequence"/>
</dbReference>
<dbReference type="PANTHER" id="PTHR48100">
    <property type="entry name" value="BROAD-SPECIFICITY PHOSPHATASE YOR283W-RELATED"/>
    <property type="match status" value="1"/>
</dbReference>
<evidence type="ECO:0000313" key="3">
    <source>
        <dbReference type="Proteomes" id="UP000693981"/>
    </source>
</evidence>
<reference evidence="2" key="1">
    <citation type="submission" date="2021-02" db="EMBL/GenBank/DDBJ databases">
        <authorList>
            <person name="Palmer J.M."/>
        </authorList>
    </citation>
    <scope>NUCLEOTIDE SEQUENCE</scope>
    <source>
        <strain evidence="2">SCRP23</strain>
    </source>
</reference>
<comment type="caution">
    <text evidence="2">The sequence shown here is derived from an EMBL/GenBank/DDBJ whole genome shotgun (WGS) entry which is preliminary data.</text>
</comment>
<evidence type="ECO:0000313" key="2">
    <source>
        <dbReference type="EMBL" id="KAG7395707.1"/>
    </source>
</evidence>
<proteinExistence type="predicted"/>
<dbReference type="OrthoDB" id="496981at2759"/>
<dbReference type="SMART" id="SM00855">
    <property type="entry name" value="PGAM"/>
    <property type="match status" value="1"/>
</dbReference>
<sequence length="300" mass="33564">MPLSAVVLLLTTVAVALSSSAGATASDVPFTLRYVPGFFKQGTASVDRPPVHPAHFGLLPNVSWSDVDAYIDAHKARGVQAKLLLFLRHGQGIHNVAEAQYGTEAWEKHYRKLGKYTDARLTALGIQQVTNASNRIDTEMKSGLKVEQVVVSPLERTLHTLMIAYRHHDEIPKHSMEWPRETIGICTCDLRGTISSKAVQYPSIDFDDFWSDADPWWTPTERESELHIDDRARIFLNRVFYGYDSTYVGVVTHGGLTNAVMRVIGHRTYSVSTAEMIPFLVEDNRSFDSSPLSVDKYITI</sequence>
<dbReference type="InterPro" id="IPR050275">
    <property type="entry name" value="PGM_Phosphatase"/>
</dbReference>